<reference evidence="4 5" key="1">
    <citation type="submission" date="2023-09" db="EMBL/GenBank/DDBJ databases">
        <authorList>
            <person name="Rey-Velasco X."/>
        </authorList>
    </citation>
    <scope>NUCLEOTIDE SEQUENCE [LARGE SCALE GENOMIC DNA]</scope>
    <source>
        <strain evidence="4 5">F394</strain>
    </source>
</reference>
<dbReference type="Pfam" id="PF01558">
    <property type="entry name" value="POR"/>
    <property type="match status" value="1"/>
</dbReference>
<dbReference type="Proteomes" id="UP001267426">
    <property type="component" value="Unassembled WGS sequence"/>
</dbReference>
<keyword evidence="1" id="KW-0560">Oxidoreductase</keyword>
<comment type="caution">
    <text evidence="4">The sequence shown here is derived from an EMBL/GenBank/DDBJ whole genome shotgun (WGS) entry which is preliminary data.</text>
</comment>
<evidence type="ECO:0000259" key="3">
    <source>
        <dbReference type="Pfam" id="PF01855"/>
    </source>
</evidence>
<dbReference type="InterPro" id="IPR019752">
    <property type="entry name" value="Pyrv/ketoisovalerate_OxRed_cat"/>
</dbReference>
<dbReference type="CDD" id="cd07034">
    <property type="entry name" value="TPP_PYR_PFOR_IOR-alpha_like"/>
    <property type="match status" value="1"/>
</dbReference>
<accession>A0ABU3BNV7</accession>
<organism evidence="4 5">
    <name type="scientific">Rubrivirga litoralis</name>
    <dbReference type="NCBI Taxonomy" id="3075598"/>
    <lineage>
        <taxon>Bacteria</taxon>
        <taxon>Pseudomonadati</taxon>
        <taxon>Rhodothermota</taxon>
        <taxon>Rhodothermia</taxon>
        <taxon>Rhodothermales</taxon>
        <taxon>Rubricoccaceae</taxon>
        <taxon>Rubrivirga</taxon>
    </lineage>
</organism>
<name>A0ABU3BNV7_9BACT</name>
<dbReference type="InterPro" id="IPR009014">
    <property type="entry name" value="Transketo_C/PFOR_II"/>
</dbReference>
<evidence type="ECO:0000313" key="5">
    <source>
        <dbReference type="Proteomes" id="UP001267426"/>
    </source>
</evidence>
<dbReference type="InterPro" id="IPR002869">
    <property type="entry name" value="Pyrv_flavodox_OxRed_cen"/>
</dbReference>
<feature type="domain" description="Pyruvate flavodoxin/ferredoxin oxidoreductase pyrimidine binding" evidence="3">
    <location>
        <begin position="269"/>
        <end position="485"/>
    </location>
</feature>
<dbReference type="InterPro" id="IPR029061">
    <property type="entry name" value="THDP-binding"/>
</dbReference>
<dbReference type="Gene3D" id="3.40.50.920">
    <property type="match status" value="1"/>
</dbReference>
<sequence>MTDTDSAPPPEGTRPTESRDDVVVLFAGDSGDGMQLTGSQFTLATAHARNDLATLPDFPAEIRAPAGTLYGVSGFQLHFGSTPVLTPGDAVDLLVAMNPAALKVNLPRVRPGGAVLVNANAFGDRDLGLAGYDQNPLEDGTLDGYERHDVELTRLTHEALADTGLSKQEIDRAKNMFALGLALWLYTRPVEPARAWIRSKFSKVPAIRDANLRALDKGYHYGDVSESFVARYEVAPADLPPGTYRAITGNEALALGLVAASVKSGRDLFYGTYPITPASDVLHALAKYKSFGVRTVQAEDEIAAVGSAVGASFGGALGVTATSGPGMELKSEFMGLATMVELPLVVVDVQRAGPSTGMPTKTEQSDLLMALYGRNGDAPTPVLAPKTPGECFYAAFHAARIALRYMTPVVLLSDGYLGNGSEPWLVPDAAALPDIDVAFAEPDTAARAEDGAFLPYVRDEATLARGWAPPGTPGLEHRIGGLEKDARTGGVSYDPENHQRMTETRAEKVARIARDFPPVEVEGDPADDGAGDVLVVGWGSTYGAIKKAVASANADGLRVGHVHLRWLNPLSPGLEEAFGRYQHVLVPELNNGQLVRVLRDRFLVDAQSLAKVQGLPFQAREIEAAIRAMGEV</sequence>
<dbReference type="EMBL" id="JAVRHT010000007">
    <property type="protein sequence ID" value="MDT0630979.1"/>
    <property type="molecule type" value="Genomic_DNA"/>
</dbReference>
<dbReference type="InterPro" id="IPR050722">
    <property type="entry name" value="Pyruvate:ferred/Flavod_OxRd"/>
</dbReference>
<dbReference type="SUPFAM" id="SSF52518">
    <property type="entry name" value="Thiamin diphosphate-binding fold (THDP-binding)"/>
    <property type="match status" value="1"/>
</dbReference>
<keyword evidence="5" id="KW-1185">Reference proteome</keyword>
<gene>
    <name evidence="4" type="ORF">RM540_04385</name>
</gene>
<dbReference type="Gene3D" id="3.40.50.970">
    <property type="match status" value="1"/>
</dbReference>
<evidence type="ECO:0000259" key="2">
    <source>
        <dbReference type="Pfam" id="PF01558"/>
    </source>
</evidence>
<dbReference type="SUPFAM" id="SSF53323">
    <property type="entry name" value="Pyruvate-ferredoxin oxidoreductase, PFOR, domain III"/>
    <property type="match status" value="1"/>
</dbReference>
<dbReference type="InterPro" id="IPR022367">
    <property type="entry name" value="2-oxoacid/accept_OxRdtase_asu"/>
</dbReference>
<dbReference type="NCBIfam" id="TIGR03710">
    <property type="entry name" value="OAFO_sf"/>
    <property type="match status" value="1"/>
</dbReference>
<dbReference type="PANTHER" id="PTHR32154:SF20">
    <property type="entry name" value="2-OXOGLUTARATE OXIDOREDUCTASE SUBUNIT KORA"/>
    <property type="match status" value="1"/>
</dbReference>
<feature type="domain" description="Pyruvate/ketoisovalerate oxidoreductase catalytic" evidence="2">
    <location>
        <begin position="31"/>
        <end position="219"/>
    </location>
</feature>
<dbReference type="Gene3D" id="3.40.920.10">
    <property type="entry name" value="Pyruvate-ferredoxin oxidoreductase, PFOR, domain III"/>
    <property type="match status" value="1"/>
</dbReference>
<dbReference type="SUPFAM" id="SSF52922">
    <property type="entry name" value="TK C-terminal domain-like"/>
    <property type="match status" value="1"/>
</dbReference>
<evidence type="ECO:0000313" key="4">
    <source>
        <dbReference type="EMBL" id="MDT0630979.1"/>
    </source>
</evidence>
<protein>
    <submittedName>
        <fullName evidence="4">2-oxoacid:acceptor oxidoreductase subunit alpha</fullName>
    </submittedName>
</protein>
<dbReference type="RefSeq" id="WP_311662317.1">
    <property type="nucleotide sequence ID" value="NZ_JAVRHT010000007.1"/>
</dbReference>
<dbReference type="InterPro" id="IPR002880">
    <property type="entry name" value="Pyrv_Fd/Flavodoxin_OxRdtase_N"/>
</dbReference>
<evidence type="ECO:0000256" key="1">
    <source>
        <dbReference type="ARBA" id="ARBA00023002"/>
    </source>
</evidence>
<dbReference type="Pfam" id="PF01855">
    <property type="entry name" value="POR_N"/>
    <property type="match status" value="1"/>
</dbReference>
<dbReference type="PANTHER" id="PTHR32154">
    <property type="entry name" value="PYRUVATE-FLAVODOXIN OXIDOREDUCTASE-RELATED"/>
    <property type="match status" value="1"/>
</dbReference>
<proteinExistence type="predicted"/>